<feature type="transmembrane region" description="Helical" evidence="8">
    <location>
        <begin position="316"/>
        <end position="334"/>
    </location>
</feature>
<feature type="transmembrane region" description="Helical" evidence="8">
    <location>
        <begin position="228"/>
        <end position="249"/>
    </location>
</feature>
<keyword evidence="10" id="KW-1185">Reference proteome</keyword>
<dbReference type="PANTHER" id="PTHR30047:SF7">
    <property type="entry name" value="HIGH-AFFINITY CHOLINE TRANSPORT PROTEIN"/>
    <property type="match status" value="1"/>
</dbReference>
<organism evidence="9 10">
    <name type="scientific">Clostridium simiarum</name>
    <dbReference type="NCBI Taxonomy" id="2841506"/>
    <lineage>
        <taxon>Bacteria</taxon>
        <taxon>Bacillati</taxon>
        <taxon>Bacillota</taxon>
        <taxon>Clostridia</taxon>
        <taxon>Eubacteriales</taxon>
        <taxon>Clostridiaceae</taxon>
        <taxon>Clostridium</taxon>
    </lineage>
</organism>
<reference evidence="9 10" key="1">
    <citation type="submission" date="2021-06" db="EMBL/GenBank/DDBJ databases">
        <authorList>
            <person name="Sun Q."/>
            <person name="Li D."/>
        </authorList>
    </citation>
    <scope>NUCLEOTIDE SEQUENCE [LARGE SCALE GENOMIC DNA]</scope>
    <source>
        <strain evidence="9 10">MSJ-4</strain>
    </source>
</reference>
<name>A0ABS6F4B6_9CLOT</name>
<keyword evidence="6 8" id="KW-1133">Transmembrane helix</keyword>
<comment type="caution">
    <text evidence="9">The sequence shown here is derived from an EMBL/GenBank/DDBJ whole genome shotgun (WGS) entry which is preliminary data.</text>
</comment>
<evidence type="ECO:0000256" key="3">
    <source>
        <dbReference type="ARBA" id="ARBA00022448"/>
    </source>
</evidence>
<keyword evidence="4" id="KW-1003">Cell membrane</keyword>
<evidence type="ECO:0000256" key="1">
    <source>
        <dbReference type="ARBA" id="ARBA00004651"/>
    </source>
</evidence>
<dbReference type="Pfam" id="PF02028">
    <property type="entry name" value="BCCT"/>
    <property type="match status" value="1"/>
</dbReference>
<keyword evidence="5 8" id="KW-0812">Transmembrane</keyword>
<dbReference type="InterPro" id="IPR000060">
    <property type="entry name" value="BCCT_transptr"/>
</dbReference>
<comment type="subcellular location">
    <subcellularLocation>
        <location evidence="1">Cell membrane</location>
        <topology evidence="1">Multi-pass membrane protein</topology>
    </subcellularLocation>
</comment>
<evidence type="ECO:0000313" key="9">
    <source>
        <dbReference type="EMBL" id="MBU5593372.1"/>
    </source>
</evidence>
<dbReference type="EMBL" id="JAHLQL010000009">
    <property type="protein sequence ID" value="MBU5593372.1"/>
    <property type="molecule type" value="Genomic_DNA"/>
</dbReference>
<keyword evidence="7 8" id="KW-0472">Membrane</keyword>
<feature type="transmembrane region" description="Helical" evidence="8">
    <location>
        <begin position="49"/>
        <end position="70"/>
    </location>
</feature>
<feature type="transmembrane region" description="Helical" evidence="8">
    <location>
        <begin position="91"/>
        <end position="110"/>
    </location>
</feature>
<feature type="transmembrane region" description="Helical" evidence="8">
    <location>
        <begin position="346"/>
        <end position="373"/>
    </location>
</feature>
<gene>
    <name evidence="9" type="ORF">KQI89_16610</name>
</gene>
<feature type="transmembrane region" description="Helical" evidence="8">
    <location>
        <begin position="12"/>
        <end position="29"/>
    </location>
</feature>
<proteinExistence type="inferred from homology"/>
<evidence type="ECO:0000256" key="5">
    <source>
        <dbReference type="ARBA" id="ARBA00022692"/>
    </source>
</evidence>
<feature type="transmembrane region" description="Helical" evidence="8">
    <location>
        <begin position="143"/>
        <end position="161"/>
    </location>
</feature>
<dbReference type="Proteomes" id="UP000736583">
    <property type="component" value="Unassembled WGS sequence"/>
</dbReference>
<sequence length="499" mass="54093">MNIKSKKQGQQVYYISLAVTFIIVLWAIVSKDSFAKAANSLLDTLTNKFGWAYLISMLIFVGFALILAFSKYGNIKLGSDNSTPEYSTTSWFAMLFGAGMGIGLVFWGVAEPMSHFIAPPGIEPGSVEAANFAMKSSFMHWGFHPWANYSIIGLALAYFQFRKNKPGLISSIFEPLIGEKRVNGPIGKAIDIFAVLATVAGVATSLGLGTLQINSGLKYLFGVPENQIIQILIIAVITVLFIWSAVSGIEKGIKLISDVNLYLAFGLLVLALLVGPTVKIINSLTNGLGAYLGSFLKDSLQIESFGNNSWLNGWRIFYWAWWIAWAPFVGTFIARISKGRTIREFILGVIVAPSVASFIWFAVFGTMGINLGIEGVMSMDVLKTVAASPETAFFVVMGKYKLGTILSFIAVFLLGTFFITSANSATFVLGMLTSKGDLNPSNRKKIIWGLVQSLLATALLLAGGLKSLQTASVAAAFPFIFVMILACISLWKALSEEKV</sequence>
<dbReference type="PANTHER" id="PTHR30047">
    <property type="entry name" value="HIGH-AFFINITY CHOLINE TRANSPORT PROTEIN-RELATED"/>
    <property type="match status" value="1"/>
</dbReference>
<dbReference type="NCBIfam" id="TIGR00842">
    <property type="entry name" value="bcct"/>
    <property type="match status" value="1"/>
</dbReference>
<evidence type="ECO:0000313" key="10">
    <source>
        <dbReference type="Proteomes" id="UP000736583"/>
    </source>
</evidence>
<comment type="similarity">
    <text evidence="2">Belongs to the BCCT transporter (TC 2.A.15) family.</text>
</comment>
<feature type="transmembrane region" description="Helical" evidence="8">
    <location>
        <begin position="471"/>
        <end position="491"/>
    </location>
</feature>
<feature type="transmembrane region" description="Helical" evidence="8">
    <location>
        <begin position="446"/>
        <end position="465"/>
    </location>
</feature>
<evidence type="ECO:0000256" key="6">
    <source>
        <dbReference type="ARBA" id="ARBA00022989"/>
    </source>
</evidence>
<feature type="transmembrane region" description="Helical" evidence="8">
    <location>
        <begin position="189"/>
        <end position="208"/>
    </location>
</feature>
<evidence type="ECO:0000256" key="8">
    <source>
        <dbReference type="SAM" id="Phobius"/>
    </source>
</evidence>
<feature type="transmembrane region" description="Helical" evidence="8">
    <location>
        <begin position="261"/>
        <end position="281"/>
    </location>
</feature>
<evidence type="ECO:0000256" key="7">
    <source>
        <dbReference type="ARBA" id="ARBA00023136"/>
    </source>
</evidence>
<feature type="transmembrane region" description="Helical" evidence="8">
    <location>
        <begin position="405"/>
        <end position="434"/>
    </location>
</feature>
<keyword evidence="3" id="KW-0813">Transport</keyword>
<evidence type="ECO:0000256" key="4">
    <source>
        <dbReference type="ARBA" id="ARBA00022475"/>
    </source>
</evidence>
<evidence type="ECO:0000256" key="2">
    <source>
        <dbReference type="ARBA" id="ARBA00005658"/>
    </source>
</evidence>
<protein>
    <submittedName>
        <fullName evidence="9">BCCT family transporter</fullName>
    </submittedName>
</protein>
<accession>A0ABS6F4B6</accession>